<comment type="caution">
    <text evidence="1">The sequence shown here is derived from an EMBL/GenBank/DDBJ whole genome shotgun (WGS) entry which is preliminary data.</text>
</comment>
<dbReference type="EMBL" id="CATQJA010002669">
    <property type="protein sequence ID" value="CAJ0584048.1"/>
    <property type="molecule type" value="Genomic_DNA"/>
</dbReference>
<accession>A0AA36DA98</accession>
<evidence type="ECO:0000313" key="2">
    <source>
        <dbReference type="Proteomes" id="UP001177023"/>
    </source>
</evidence>
<organism evidence="1 2">
    <name type="scientific">Mesorhabditis spiculigera</name>
    <dbReference type="NCBI Taxonomy" id="96644"/>
    <lineage>
        <taxon>Eukaryota</taxon>
        <taxon>Metazoa</taxon>
        <taxon>Ecdysozoa</taxon>
        <taxon>Nematoda</taxon>
        <taxon>Chromadorea</taxon>
        <taxon>Rhabditida</taxon>
        <taxon>Rhabditina</taxon>
        <taxon>Rhabditomorpha</taxon>
        <taxon>Rhabditoidea</taxon>
        <taxon>Rhabditidae</taxon>
        <taxon>Mesorhabditinae</taxon>
        <taxon>Mesorhabditis</taxon>
    </lineage>
</organism>
<protein>
    <submittedName>
        <fullName evidence="1">Uncharacterized protein</fullName>
    </submittedName>
</protein>
<name>A0AA36DA98_9BILA</name>
<gene>
    <name evidence="1" type="ORF">MSPICULIGERA_LOCUS22115</name>
</gene>
<feature type="non-terminal residue" evidence="1">
    <location>
        <position position="277"/>
    </location>
</feature>
<proteinExistence type="predicted"/>
<sequence>MPNDGDNQTVFTIAPGQLRIDIQALSDTGQCATYHQLFANSDAAKDYRILISAPQGIDDDDKYLFRKGSEGKYIYYRHSTQPQPSISFDLKGLCAVNFFKGLIESEATQFYGGLGKIGDRVFHRDVMPAEIFSHFVILDVISADYCSLTASRGTSLACNTQFVTGCASGVLDIPQYCNRGGAQAMAYRVNATCEQLGGSGGLVFGLMNPIPAGMEVEVAYANHMTLLNDVKNYALNTNESTAMISYSSGEDTFWSPSSARGIGTTLAALLVITLSMP</sequence>
<keyword evidence="2" id="KW-1185">Reference proteome</keyword>
<reference evidence="1" key="1">
    <citation type="submission" date="2023-06" db="EMBL/GenBank/DDBJ databases">
        <authorList>
            <person name="Delattre M."/>
        </authorList>
    </citation>
    <scope>NUCLEOTIDE SEQUENCE</scope>
    <source>
        <strain evidence="1">AF72</strain>
    </source>
</reference>
<dbReference type="AlphaFoldDB" id="A0AA36DA98"/>
<evidence type="ECO:0000313" key="1">
    <source>
        <dbReference type="EMBL" id="CAJ0584048.1"/>
    </source>
</evidence>
<dbReference type="Proteomes" id="UP001177023">
    <property type="component" value="Unassembled WGS sequence"/>
</dbReference>